<protein>
    <submittedName>
        <fullName evidence="9">Astacin domain-containing protein</fullName>
    </submittedName>
</protein>
<dbReference type="GO" id="GO:0046872">
    <property type="term" value="F:metal ion binding"/>
    <property type="evidence" value="ECO:0007669"/>
    <property type="project" value="UniProtKB-KW"/>
</dbReference>
<sequence>MKISFVFSLVSLYIMLCSAQEASEKNIQSASSPTKTPPYHKKSGEATYYYQNGMSSDILRRIFRQINRFTCLNFKEKKEGPVKEDIGINFEVTEKENEIKLSVDPQNPTTVYLKKDVYDNYKNLSFYIGQALNIIPEVGRHDRDSDVTVNSSHIKPEFEKYYKQTKKDDITYLKDTEFDFGSPMFFNPYFGSVGNGKQTYTVNLYKAYQPSFGNGKVFRHNDYKHMFYYYCDSVSTTINCEYGGYHPPTSEFQKKCKCPEYLTGEKCTDFVPNTSTQCPSQQNLVAEEKKSNLEITGISGSCHYKIKSKNNGKKVKVTVEKLEYENSQCENSNLYLEVLVREDKGAKGVYLCKNSSSVELPALSSEVFVVFNGNSKYNYLNISYEEVNDDKSKNL</sequence>
<evidence type="ECO:0000256" key="2">
    <source>
        <dbReference type="ARBA" id="ARBA00022723"/>
    </source>
</evidence>
<evidence type="ECO:0000259" key="7">
    <source>
        <dbReference type="Pfam" id="PF01400"/>
    </source>
</evidence>
<feature type="chain" id="PRO_5005894055" evidence="6">
    <location>
        <begin position="20"/>
        <end position="395"/>
    </location>
</feature>
<feature type="signal peptide" evidence="6">
    <location>
        <begin position="1"/>
        <end position="19"/>
    </location>
</feature>
<keyword evidence="8" id="KW-1185">Reference proteome</keyword>
<dbReference type="WBParaSite" id="SPAL_0000363300.1">
    <property type="protein sequence ID" value="SPAL_0000363300.1"/>
    <property type="gene ID" value="SPAL_0000363300"/>
</dbReference>
<proteinExistence type="predicted"/>
<keyword evidence="4" id="KW-0862">Zinc</keyword>
<dbReference type="Pfam" id="PF01400">
    <property type="entry name" value="Astacin"/>
    <property type="match status" value="1"/>
</dbReference>
<organism evidence="8 9">
    <name type="scientific">Strongyloides papillosus</name>
    <name type="common">Intestinal threadworm</name>
    <dbReference type="NCBI Taxonomy" id="174720"/>
    <lineage>
        <taxon>Eukaryota</taxon>
        <taxon>Metazoa</taxon>
        <taxon>Ecdysozoa</taxon>
        <taxon>Nematoda</taxon>
        <taxon>Chromadorea</taxon>
        <taxon>Rhabditida</taxon>
        <taxon>Tylenchina</taxon>
        <taxon>Panagrolaimomorpha</taxon>
        <taxon>Strongyloidoidea</taxon>
        <taxon>Strongyloididae</taxon>
        <taxon>Strongyloides</taxon>
    </lineage>
</organism>
<keyword evidence="2" id="KW-0479">Metal-binding</keyword>
<dbReference type="GO" id="GO:0006508">
    <property type="term" value="P:proteolysis"/>
    <property type="evidence" value="ECO:0007669"/>
    <property type="project" value="UniProtKB-KW"/>
</dbReference>
<evidence type="ECO:0000256" key="1">
    <source>
        <dbReference type="ARBA" id="ARBA00022670"/>
    </source>
</evidence>
<reference evidence="9" key="1">
    <citation type="submission" date="2017-02" db="UniProtKB">
        <authorList>
            <consortium name="WormBaseParasite"/>
        </authorList>
    </citation>
    <scope>IDENTIFICATION</scope>
</reference>
<dbReference type="PANTHER" id="PTHR10127">
    <property type="entry name" value="DISCOIDIN, CUB, EGF, LAMININ , AND ZINC METALLOPROTEASE DOMAIN CONTAINING"/>
    <property type="match status" value="1"/>
</dbReference>
<evidence type="ECO:0000256" key="5">
    <source>
        <dbReference type="ARBA" id="ARBA00023049"/>
    </source>
</evidence>
<dbReference type="SUPFAM" id="SSF55486">
    <property type="entry name" value="Metalloproteases ('zincins'), catalytic domain"/>
    <property type="match status" value="1"/>
</dbReference>
<dbReference type="PANTHER" id="PTHR10127:SF780">
    <property type="entry name" value="METALLOENDOPEPTIDASE"/>
    <property type="match status" value="1"/>
</dbReference>
<evidence type="ECO:0000313" key="8">
    <source>
        <dbReference type="Proteomes" id="UP000046392"/>
    </source>
</evidence>
<evidence type="ECO:0000256" key="6">
    <source>
        <dbReference type="SAM" id="SignalP"/>
    </source>
</evidence>
<evidence type="ECO:0000256" key="3">
    <source>
        <dbReference type="ARBA" id="ARBA00022801"/>
    </source>
</evidence>
<keyword evidence="5" id="KW-0482">Metalloprotease</keyword>
<dbReference type="InterPro" id="IPR001506">
    <property type="entry name" value="Peptidase_M12A"/>
</dbReference>
<dbReference type="InterPro" id="IPR024079">
    <property type="entry name" value="MetalloPept_cat_dom_sf"/>
</dbReference>
<dbReference type="AlphaFoldDB" id="A0A0N5BC86"/>
<evidence type="ECO:0000313" key="9">
    <source>
        <dbReference type="WBParaSite" id="SPAL_0000363300.1"/>
    </source>
</evidence>
<keyword evidence="3" id="KW-0378">Hydrolase</keyword>
<name>A0A0N5BC86_STREA</name>
<evidence type="ECO:0000256" key="4">
    <source>
        <dbReference type="ARBA" id="ARBA00022833"/>
    </source>
</evidence>
<dbReference type="Gene3D" id="3.40.390.10">
    <property type="entry name" value="Collagenase (Catalytic Domain)"/>
    <property type="match status" value="1"/>
</dbReference>
<dbReference type="GO" id="GO:0004222">
    <property type="term" value="F:metalloendopeptidase activity"/>
    <property type="evidence" value="ECO:0007669"/>
    <property type="project" value="InterPro"/>
</dbReference>
<dbReference type="Proteomes" id="UP000046392">
    <property type="component" value="Unplaced"/>
</dbReference>
<keyword evidence="6" id="KW-0732">Signal</keyword>
<accession>A0A0N5BC86</accession>
<feature type="domain" description="Peptidase M12A" evidence="7">
    <location>
        <begin position="47"/>
        <end position="228"/>
    </location>
</feature>
<keyword evidence="1" id="KW-0645">Protease</keyword>